<proteinExistence type="predicted"/>
<sequence>MSATNIPINPYKDYNYEPPRLKKVDNVGARRVTRSEAINLSKELAAIPKQRLTLEDAVSRACLFNVDHLFLNVRYVKVISVRVSDRNEFVKLGFYREFIKSNSQQIENLNSEELFRFLYKTDSDFCVWLHKLKEEEKINLESSNRVQYLTAFLDWCAVYYRTDNTAELPETFFHWRDIPSPNELEKTCDTASEECQVDTSPSSKPISTSEFSAISKKSQKGMPSEDLVVRIEREGIKVKNTAKRLNGKPFSKKELDANIKDAFNCFQSVCNFYEHVVFEHKYAYRVSCDNLQGSLGKAFAVLKDFQPLSQK</sequence>
<gene>
    <name evidence="1" type="ORF">D5R81_04360</name>
</gene>
<dbReference type="AlphaFoldDB" id="A0A3A6TW77"/>
<reference evidence="1 2" key="1">
    <citation type="submission" date="2018-09" db="EMBL/GenBank/DDBJ databases">
        <title>Phylogeny of the Shewanellaceae, and recommendation for two new genera, Pseudoshewanella and Parashewanella.</title>
        <authorList>
            <person name="Wang G."/>
        </authorList>
    </citation>
    <scope>NUCLEOTIDE SEQUENCE [LARGE SCALE GENOMIC DNA]</scope>
    <source>
        <strain evidence="1 2">KCTC 22492</strain>
    </source>
</reference>
<name>A0A3A6TW77_9GAMM</name>
<evidence type="ECO:0000313" key="2">
    <source>
        <dbReference type="Proteomes" id="UP000273022"/>
    </source>
</evidence>
<evidence type="ECO:0000313" key="1">
    <source>
        <dbReference type="EMBL" id="RJY18632.1"/>
    </source>
</evidence>
<dbReference type="EMBL" id="QYYH01000018">
    <property type="protein sequence ID" value="RJY18632.1"/>
    <property type="molecule type" value="Genomic_DNA"/>
</dbReference>
<accession>A0A3A6TW77</accession>
<organism evidence="1 2">
    <name type="scientific">Parashewanella spongiae</name>
    <dbReference type="NCBI Taxonomy" id="342950"/>
    <lineage>
        <taxon>Bacteria</taxon>
        <taxon>Pseudomonadati</taxon>
        <taxon>Pseudomonadota</taxon>
        <taxon>Gammaproteobacteria</taxon>
        <taxon>Alteromonadales</taxon>
        <taxon>Shewanellaceae</taxon>
        <taxon>Parashewanella</taxon>
    </lineage>
</organism>
<dbReference type="Proteomes" id="UP000273022">
    <property type="component" value="Unassembled WGS sequence"/>
</dbReference>
<protein>
    <submittedName>
        <fullName evidence="1">Uncharacterized protein</fullName>
    </submittedName>
</protein>
<keyword evidence="2" id="KW-1185">Reference proteome</keyword>
<comment type="caution">
    <text evidence="1">The sequence shown here is derived from an EMBL/GenBank/DDBJ whole genome shotgun (WGS) entry which is preliminary data.</text>
</comment>
<dbReference type="RefSeq" id="WP_121852433.1">
    <property type="nucleotide sequence ID" value="NZ_CP037952.1"/>
</dbReference>